<proteinExistence type="predicted"/>
<dbReference type="Pfam" id="PF01300">
    <property type="entry name" value="Sua5_yciO_yrdC"/>
    <property type="match status" value="1"/>
</dbReference>
<dbReference type="KEGG" id="spir:CWM47_19745"/>
<dbReference type="Proteomes" id="UP000232883">
    <property type="component" value="Chromosome"/>
</dbReference>
<evidence type="ECO:0000313" key="2">
    <source>
        <dbReference type="EMBL" id="AUD03861.1"/>
    </source>
</evidence>
<gene>
    <name evidence="2" type="ORF">CWM47_19745</name>
</gene>
<dbReference type="PROSITE" id="PS51163">
    <property type="entry name" value="YRDC"/>
    <property type="match status" value="1"/>
</dbReference>
<protein>
    <submittedName>
        <fullName evidence="2">Threonylcarbamoyl-AMP synthase</fullName>
    </submittedName>
</protein>
<dbReference type="InterPro" id="IPR052532">
    <property type="entry name" value="SUA5_domain"/>
</dbReference>
<dbReference type="PANTHER" id="PTHR42828">
    <property type="entry name" value="DHBP SYNTHASE RIBB-LIKE ALPHA/BETA DOMAIN-CONTAINING PROTEIN"/>
    <property type="match status" value="1"/>
</dbReference>
<keyword evidence="3" id="KW-1185">Reference proteome</keyword>
<name>A0A2K8Z1Y8_9BACT</name>
<dbReference type="GO" id="GO:0003725">
    <property type="term" value="F:double-stranded RNA binding"/>
    <property type="evidence" value="ECO:0007669"/>
    <property type="project" value="InterPro"/>
</dbReference>
<dbReference type="RefSeq" id="WP_100989928.1">
    <property type="nucleotide sequence ID" value="NZ_CP025096.1"/>
</dbReference>
<sequence>MAAEFIKLYPKNPDPRRIEHVVNALRDGAVIIYPTDTIYGMGCDIHNTRAVERVARIKGIKPAKNDFSFICYDLSHIADYARVSNQAFKVMKSLLPGPFTFILQTTGNVPKLLNTNKKTVGIRIPDNDIPRQIVHVLGNPIITTSIRDEDEIIEYSTDPELIFEKFQNQVDIVIDGGYGGNIPSTIVDATDDDFSIIRQGLGELVL</sequence>
<organism evidence="2 3">
    <name type="scientific">Spirosoma pollinicola</name>
    <dbReference type="NCBI Taxonomy" id="2057025"/>
    <lineage>
        <taxon>Bacteria</taxon>
        <taxon>Pseudomonadati</taxon>
        <taxon>Bacteroidota</taxon>
        <taxon>Cytophagia</taxon>
        <taxon>Cytophagales</taxon>
        <taxon>Cytophagaceae</taxon>
        <taxon>Spirosoma</taxon>
    </lineage>
</organism>
<reference evidence="2 3" key="1">
    <citation type="submission" date="2017-11" db="EMBL/GenBank/DDBJ databases">
        <title>Taxonomic description and genome sequences of Spirosoma HA7 sp. nov., isolated from pollen microhabitat of Corylus avellana.</title>
        <authorList>
            <person name="Ambika Manirajan B."/>
            <person name="Suarez C."/>
            <person name="Ratering S."/>
            <person name="Geissler-Plaum R."/>
            <person name="Cardinale M."/>
            <person name="Sylvia S."/>
        </authorList>
    </citation>
    <scope>NUCLEOTIDE SEQUENCE [LARGE SCALE GENOMIC DNA]</scope>
    <source>
        <strain evidence="2 3">HA7</strain>
    </source>
</reference>
<dbReference type="OrthoDB" id="9814580at2"/>
<feature type="domain" description="YrdC-like" evidence="1">
    <location>
        <begin position="15"/>
        <end position="202"/>
    </location>
</feature>
<dbReference type="Gene3D" id="3.90.870.10">
    <property type="entry name" value="DHBP synthase"/>
    <property type="match status" value="1"/>
</dbReference>
<dbReference type="InterPro" id="IPR017945">
    <property type="entry name" value="DHBP_synth_RibB-like_a/b_dom"/>
</dbReference>
<dbReference type="PANTHER" id="PTHR42828:SF3">
    <property type="entry name" value="THREONYLCARBAMOYL-AMP SYNTHASE"/>
    <property type="match status" value="1"/>
</dbReference>
<dbReference type="InterPro" id="IPR006070">
    <property type="entry name" value="Sua5-like_dom"/>
</dbReference>
<dbReference type="AlphaFoldDB" id="A0A2K8Z1Y8"/>
<dbReference type="SUPFAM" id="SSF55821">
    <property type="entry name" value="YrdC/RibB"/>
    <property type="match status" value="1"/>
</dbReference>
<dbReference type="NCBIfam" id="TIGR00057">
    <property type="entry name" value="L-threonylcarbamoyladenylate synthase"/>
    <property type="match status" value="1"/>
</dbReference>
<accession>A0A2K8Z1Y8</accession>
<evidence type="ECO:0000259" key="1">
    <source>
        <dbReference type="PROSITE" id="PS51163"/>
    </source>
</evidence>
<evidence type="ECO:0000313" key="3">
    <source>
        <dbReference type="Proteomes" id="UP000232883"/>
    </source>
</evidence>
<dbReference type="EMBL" id="CP025096">
    <property type="protein sequence ID" value="AUD03861.1"/>
    <property type="molecule type" value="Genomic_DNA"/>
</dbReference>